<dbReference type="Pfam" id="PF15480">
    <property type="entry name" value="DUF4640"/>
    <property type="match status" value="1"/>
</dbReference>
<dbReference type="RefSeq" id="XP_038433067.1">
    <property type="nucleotide sequence ID" value="XM_038577139.1"/>
</dbReference>
<dbReference type="RefSeq" id="XP_038433064.1">
    <property type="nucleotide sequence ID" value="XM_038577136.1"/>
</dbReference>
<dbReference type="OMA" id="PPIQGTW"/>
<reference evidence="2" key="2">
    <citation type="submission" date="2025-08" db="UniProtKB">
        <authorList>
            <consortium name="Ensembl"/>
        </authorList>
    </citation>
    <scope>IDENTIFICATION</scope>
    <source>
        <strain evidence="2">Boxer</strain>
    </source>
</reference>
<proteinExistence type="predicted"/>
<reference evidence="2" key="1">
    <citation type="submission" date="2020-03" db="EMBL/GenBank/DDBJ databases">
        <title>Long-read based genome assembly of a Labrador retriever dog.</title>
        <authorList>
            <person name="Eory L."/>
            <person name="Zhang W."/>
            <person name="Schoenebeck J."/>
        </authorList>
    </citation>
    <scope>NUCLEOTIDE SEQUENCE [LARGE SCALE GENOMIC DNA]</scope>
    <source>
        <strain evidence="2">Labrador retriever</strain>
    </source>
</reference>
<dbReference type="RefSeq" id="XP_038433063.1">
    <property type="nucleotide sequence ID" value="XM_038577135.1"/>
</dbReference>
<dbReference type="OrthoDB" id="9450944at2759"/>
<dbReference type="Ensembl" id="ENSCAFT00845042946.1">
    <property type="protein sequence ID" value="ENSCAFP00845033664.1"/>
    <property type="gene ID" value="ENSCAFG00845024323.1"/>
</dbReference>
<keyword evidence="3" id="KW-1185">Reference proteome</keyword>
<dbReference type="GeneTree" id="ENSGT00390000018322"/>
<accession>A0A8I3PR41</accession>
<dbReference type="RefSeq" id="XP_038294598.1">
    <property type="nucleotide sequence ID" value="XM_038438670.1"/>
</dbReference>
<organism evidence="2 3">
    <name type="scientific">Canis lupus familiaris</name>
    <name type="common">Dog</name>
    <name type="synonym">Canis familiaris</name>
    <dbReference type="NCBI Taxonomy" id="9615"/>
    <lineage>
        <taxon>Eukaryota</taxon>
        <taxon>Metazoa</taxon>
        <taxon>Chordata</taxon>
        <taxon>Craniata</taxon>
        <taxon>Vertebrata</taxon>
        <taxon>Euteleostomi</taxon>
        <taxon>Mammalia</taxon>
        <taxon>Eutheria</taxon>
        <taxon>Laurasiatheria</taxon>
        <taxon>Carnivora</taxon>
        <taxon>Caniformia</taxon>
        <taxon>Canidae</taxon>
        <taxon>Canis</taxon>
    </lineage>
</organism>
<dbReference type="PANTHER" id="PTHR36462">
    <property type="entry name" value="CHROMOSOME 12 OPEN READING FRAME 71"/>
    <property type="match status" value="1"/>
</dbReference>
<feature type="region of interest" description="Disordered" evidence="1">
    <location>
        <begin position="274"/>
        <end position="307"/>
    </location>
</feature>
<feature type="compositionally biased region" description="Basic residues" evidence="1">
    <location>
        <begin position="288"/>
        <end position="299"/>
    </location>
</feature>
<protein>
    <submittedName>
        <fullName evidence="2">Uncharacterized protein</fullName>
    </submittedName>
</protein>
<dbReference type="RefSeq" id="XP_038294599.1">
    <property type="nucleotide sequence ID" value="XM_038438671.1"/>
</dbReference>
<dbReference type="RefSeq" id="XP_038294600.1">
    <property type="nucleotide sequence ID" value="XM_038438672.1"/>
</dbReference>
<dbReference type="RefSeq" id="XP_005637089.1">
    <property type="nucleotide sequence ID" value="XM_005637032.4"/>
</dbReference>
<dbReference type="RefSeq" id="XP_038433066.1">
    <property type="nucleotide sequence ID" value="XM_038577138.1"/>
</dbReference>
<name>A0A8I3PR41_CANLF</name>
<dbReference type="Proteomes" id="UP000805418">
    <property type="component" value="Chromosome 27"/>
</dbReference>
<dbReference type="CTD" id="100684484"/>
<evidence type="ECO:0000313" key="2">
    <source>
        <dbReference type="Ensembl" id="ENSCAFP00845033664.1"/>
    </source>
</evidence>
<sequence>MAHSSSSSNRSDATDYSFESNLSLSVGYFPCENTFSHENTISFEDTSSKAPSILVPPIQGTWRTESTGRLLKRQDQIPDNPKQCCKLSITVAWDVDVGSNNSDSTADWDRNRSNQWIDKYLEEDTQLTLGKLNGLVQKLEKFLEHQKTNEDDDSAFPESGQEEDFQLFSSIPPGIAQVSHQEHDTCQDLPHACQHEGIIQFPQIPPRLQEYELSEMISQTTGSQRTITIETASVSLGQQEEEDTPSSTQALSCVNFRSVFRWLRQQVLSSLLRRQHPEESTESPHQLAQKKRLSHRGKRIQPQESLDLGQTLSPDFLTF</sequence>
<reference evidence="2" key="3">
    <citation type="submission" date="2025-09" db="UniProtKB">
        <authorList>
            <consortium name="Ensembl"/>
        </authorList>
    </citation>
    <scope>IDENTIFICATION</scope>
    <source>
        <strain evidence="2">Boxer</strain>
    </source>
</reference>
<evidence type="ECO:0000256" key="1">
    <source>
        <dbReference type="SAM" id="MobiDB-lite"/>
    </source>
</evidence>
<dbReference type="KEGG" id="cfa:100684484"/>
<dbReference type="GeneID" id="100684484"/>
<dbReference type="RefSeq" id="XP_005637092.1">
    <property type="nucleotide sequence ID" value="XM_005637035.4"/>
</dbReference>
<dbReference type="InterPro" id="IPR027908">
    <property type="entry name" value="DUF4640"/>
</dbReference>
<evidence type="ECO:0000313" key="3">
    <source>
        <dbReference type="Proteomes" id="UP000805418"/>
    </source>
</evidence>
<gene>
    <name evidence="2" type="primary">C27H12orf71</name>
</gene>
<dbReference type="RefSeq" id="XP_038433065.1">
    <property type="nucleotide sequence ID" value="XM_038577137.1"/>
</dbReference>
<dbReference type="PANTHER" id="PTHR36462:SF1">
    <property type="entry name" value="CHROMOSOME 12 OPEN READING FRAME 71"/>
    <property type="match status" value="1"/>
</dbReference>
<dbReference type="AlphaFoldDB" id="A0A8I3PR41"/>
<dbReference type="RefSeq" id="XP_005637090.1">
    <property type="nucleotide sequence ID" value="XM_005637033.4"/>
</dbReference>
<dbReference type="RefSeq" id="XP_038294596.1">
    <property type="nucleotide sequence ID" value="XM_038438668.1"/>
</dbReference>
<dbReference type="RefSeq" id="XP_038294597.1">
    <property type="nucleotide sequence ID" value="XM_038438669.1"/>
</dbReference>
<dbReference type="RefSeq" id="XP_005637091.1">
    <property type="nucleotide sequence ID" value="XM_005637034.4"/>
</dbReference>
<dbReference type="RefSeq" id="XP_022266864.1">
    <property type="nucleotide sequence ID" value="XM_022411156.2"/>
</dbReference>